<protein>
    <submittedName>
        <fullName evidence="1">1409_t:CDS:1</fullName>
    </submittedName>
</protein>
<dbReference type="EMBL" id="CAJVQC010043011">
    <property type="protein sequence ID" value="CAG8776598.1"/>
    <property type="molecule type" value="Genomic_DNA"/>
</dbReference>
<reference evidence="1" key="1">
    <citation type="submission" date="2021-06" db="EMBL/GenBank/DDBJ databases">
        <authorList>
            <person name="Kallberg Y."/>
            <person name="Tangrot J."/>
            <person name="Rosling A."/>
        </authorList>
    </citation>
    <scope>NUCLEOTIDE SEQUENCE</scope>
    <source>
        <strain evidence="1">MA461A</strain>
    </source>
</reference>
<accession>A0ACA9R4N5</accession>
<gene>
    <name evidence="1" type="ORF">RPERSI_LOCUS17028</name>
</gene>
<keyword evidence="2" id="KW-1185">Reference proteome</keyword>
<proteinExistence type="predicted"/>
<dbReference type="Proteomes" id="UP000789920">
    <property type="component" value="Unassembled WGS sequence"/>
</dbReference>
<organism evidence="1 2">
    <name type="scientific">Racocetra persica</name>
    <dbReference type="NCBI Taxonomy" id="160502"/>
    <lineage>
        <taxon>Eukaryota</taxon>
        <taxon>Fungi</taxon>
        <taxon>Fungi incertae sedis</taxon>
        <taxon>Mucoromycota</taxon>
        <taxon>Glomeromycotina</taxon>
        <taxon>Glomeromycetes</taxon>
        <taxon>Diversisporales</taxon>
        <taxon>Gigasporaceae</taxon>
        <taxon>Racocetra</taxon>
    </lineage>
</organism>
<comment type="caution">
    <text evidence="1">The sequence shown here is derived from an EMBL/GenBank/DDBJ whole genome shotgun (WGS) entry which is preliminary data.</text>
</comment>
<name>A0ACA9R4N5_9GLOM</name>
<evidence type="ECO:0000313" key="2">
    <source>
        <dbReference type="Proteomes" id="UP000789920"/>
    </source>
</evidence>
<evidence type="ECO:0000313" key="1">
    <source>
        <dbReference type="EMBL" id="CAG8776598.1"/>
    </source>
</evidence>
<sequence length="56" mass="6360">MSQQRNNAKLALILEQSLNTTSDSSEISQDLLNFGNQSPIIQENSLKNQFWGYETN</sequence>